<organism evidence="1 2">
    <name type="scientific">Periplaneta americana</name>
    <name type="common">American cockroach</name>
    <name type="synonym">Blatta americana</name>
    <dbReference type="NCBI Taxonomy" id="6978"/>
    <lineage>
        <taxon>Eukaryota</taxon>
        <taxon>Metazoa</taxon>
        <taxon>Ecdysozoa</taxon>
        <taxon>Arthropoda</taxon>
        <taxon>Hexapoda</taxon>
        <taxon>Insecta</taxon>
        <taxon>Pterygota</taxon>
        <taxon>Neoptera</taxon>
        <taxon>Polyneoptera</taxon>
        <taxon>Dictyoptera</taxon>
        <taxon>Blattodea</taxon>
        <taxon>Blattoidea</taxon>
        <taxon>Blattidae</taxon>
        <taxon>Blattinae</taxon>
        <taxon>Periplaneta</taxon>
    </lineage>
</organism>
<accession>A0ABQ8SDH3</accession>
<sequence>MAGLCEGGNEPPGSLKATIQLSRLAKEGCNCYHFQFRYDRSFASFLVTPARHDEARDNGRDLKQKEKYVNIKH</sequence>
<dbReference type="EMBL" id="JAJSOF020000029">
    <property type="protein sequence ID" value="KAJ4432144.1"/>
    <property type="molecule type" value="Genomic_DNA"/>
</dbReference>
<name>A0ABQ8SDH3_PERAM</name>
<evidence type="ECO:0000313" key="2">
    <source>
        <dbReference type="Proteomes" id="UP001148838"/>
    </source>
</evidence>
<dbReference type="Proteomes" id="UP001148838">
    <property type="component" value="Unassembled WGS sequence"/>
</dbReference>
<proteinExistence type="predicted"/>
<keyword evidence="2" id="KW-1185">Reference proteome</keyword>
<reference evidence="1 2" key="1">
    <citation type="journal article" date="2022" name="Allergy">
        <title>Genome assembly and annotation of Periplaneta americana reveal a comprehensive cockroach allergen profile.</title>
        <authorList>
            <person name="Wang L."/>
            <person name="Xiong Q."/>
            <person name="Saelim N."/>
            <person name="Wang L."/>
            <person name="Nong W."/>
            <person name="Wan A.T."/>
            <person name="Shi M."/>
            <person name="Liu X."/>
            <person name="Cao Q."/>
            <person name="Hui J.H.L."/>
            <person name="Sookrung N."/>
            <person name="Leung T.F."/>
            <person name="Tungtrongchitr A."/>
            <person name="Tsui S.K.W."/>
        </authorList>
    </citation>
    <scope>NUCLEOTIDE SEQUENCE [LARGE SCALE GENOMIC DNA]</scope>
    <source>
        <strain evidence="1">PWHHKU_190912</strain>
    </source>
</reference>
<gene>
    <name evidence="1" type="ORF">ANN_20760</name>
</gene>
<evidence type="ECO:0000313" key="1">
    <source>
        <dbReference type="EMBL" id="KAJ4432144.1"/>
    </source>
</evidence>
<comment type="caution">
    <text evidence="1">The sequence shown here is derived from an EMBL/GenBank/DDBJ whole genome shotgun (WGS) entry which is preliminary data.</text>
</comment>
<protein>
    <submittedName>
        <fullName evidence="1">Uncharacterized protein</fullName>
    </submittedName>
</protein>